<dbReference type="InterPro" id="IPR036938">
    <property type="entry name" value="PAP2/HPO_sf"/>
</dbReference>
<dbReference type="EMBL" id="SSOA01000002">
    <property type="protein sequence ID" value="THF52426.1"/>
    <property type="molecule type" value="Genomic_DNA"/>
</dbReference>
<gene>
    <name evidence="3" type="ORF">E6C51_06460</name>
</gene>
<feature type="transmembrane region" description="Helical" evidence="1">
    <location>
        <begin position="134"/>
        <end position="157"/>
    </location>
</feature>
<proteinExistence type="predicted"/>
<evidence type="ECO:0000313" key="4">
    <source>
        <dbReference type="Proteomes" id="UP000310754"/>
    </source>
</evidence>
<protein>
    <submittedName>
        <fullName evidence="3">Phosphatase PAP2 family protein</fullName>
    </submittedName>
</protein>
<dbReference type="Proteomes" id="UP000310754">
    <property type="component" value="Unassembled WGS sequence"/>
</dbReference>
<feature type="transmembrane region" description="Helical" evidence="1">
    <location>
        <begin position="248"/>
        <end position="267"/>
    </location>
</feature>
<dbReference type="Gene3D" id="1.20.144.10">
    <property type="entry name" value="Phosphatidic acid phosphatase type 2/haloperoxidase"/>
    <property type="match status" value="1"/>
</dbReference>
<name>A0A4S4A231_9HYPH</name>
<feature type="transmembrane region" description="Helical" evidence="1">
    <location>
        <begin position="30"/>
        <end position="50"/>
    </location>
</feature>
<evidence type="ECO:0000259" key="2">
    <source>
        <dbReference type="Pfam" id="PF01569"/>
    </source>
</evidence>
<evidence type="ECO:0000256" key="1">
    <source>
        <dbReference type="SAM" id="Phobius"/>
    </source>
</evidence>
<feature type="transmembrane region" description="Helical" evidence="1">
    <location>
        <begin position="93"/>
        <end position="114"/>
    </location>
</feature>
<keyword evidence="4" id="KW-1185">Reference proteome</keyword>
<dbReference type="AlphaFoldDB" id="A0A4S4A231"/>
<dbReference type="InterPro" id="IPR000326">
    <property type="entry name" value="PAP2/HPO"/>
</dbReference>
<accession>A0A4S4A231</accession>
<dbReference type="SUPFAM" id="SSF48317">
    <property type="entry name" value="Acid phosphatase/Vanadium-dependent haloperoxidase"/>
    <property type="match status" value="1"/>
</dbReference>
<dbReference type="RefSeq" id="WP_190235381.1">
    <property type="nucleotide sequence ID" value="NZ_SSOA01000002.1"/>
</dbReference>
<sequence length="284" mass="30688">MSQIARTSVHTIKTLWEGLARVPDLSKASIGTATALSALWFALLLIFYTVPEIDLAVAGFFFRATDCGNAANHLVCGGFPVSQNGVVQVIRKILFYVPHVTGLCILVALITAIVESKHKRISEFPALKMQNREWIAKLALSLLAALIGPFLVVNVILKEWSGRPRPIETDFFGGTMHFMPAGSFAGACDSNCSFISGEAAGAGIMICIVPFIPLAWRSRLGPPLVIASIATALLRVAFGGHYLSDAVLGWLSSPVIFAWVFVVYHLLCGPQKRSNSKPTSILHK</sequence>
<organism evidence="3 4">
    <name type="scientific">Allorhizobium terrae</name>
    <dbReference type="NCBI Taxonomy" id="1848972"/>
    <lineage>
        <taxon>Bacteria</taxon>
        <taxon>Pseudomonadati</taxon>
        <taxon>Pseudomonadota</taxon>
        <taxon>Alphaproteobacteria</taxon>
        <taxon>Hyphomicrobiales</taxon>
        <taxon>Rhizobiaceae</taxon>
        <taxon>Rhizobium/Agrobacterium group</taxon>
        <taxon>Allorhizobium</taxon>
    </lineage>
</organism>
<keyword evidence="1" id="KW-0472">Membrane</keyword>
<keyword evidence="1" id="KW-1133">Transmembrane helix</keyword>
<feature type="transmembrane region" description="Helical" evidence="1">
    <location>
        <begin position="199"/>
        <end position="216"/>
    </location>
</feature>
<evidence type="ECO:0000313" key="3">
    <source>
        <dbReference type="EMBL" id="THF52426.1"/>
    </source>
</evidence>
<comment type="caution">
    <text evidence="3">The sequence shown here is derived from an EMBL/GenBank/DDBJ whole genome shotgun (WGS) entry which is preliminary data.</text>
</comment>
<keyword evidence="1" id="KW-0812">Transmembrane</keyword>
<feature type="domain" description="Phosphatidic acid phosphatase type 2/haloperoxidase" evidence="2">
    <location>
        <begin position="140"/>
        <end position="264"/>
    </location>
</feature>
<reference evidence="3 4" key="1">
    <citation type="submission" date="2019-04" db="EMBL/GenBank/DDBJ databases">
        <title>Rhizobium terrae sp. nov., isolated from a paddy soil.</title>
        <authorList>
            <person name="Lin S.-Y."/>
            <person name="Hameed A."/>
            <person name="Huang H.-I."/>
            <person name="Young C.-C."/>
        </authorList>
    </citation>
    <scope>NUCLEOTIDE SEQUENCE [LARGE SCALE GENOMIC DNA]</scope>
    <source>
        <strain evidence="3 4">CC-HIH110</strain>
    </source>
</reference>
<dbReference type="Pfam" id="PF01569">
    <property type="entry name" value="PAP2"/>
    <property type="match status" value="1"/>
</dbReference>